<dbReference type="SUPFAM" id="SSF55464">
    <property type="entry name" value="Origin of replication-binding domain, RBD-like"/>
    <property type="match status" value="1"/>
</dbReference>
<dbReference type="NCBIfam" id="TIGR02686">
    <property type="entry name" value="relax_trwC"/>
    <property type="match status" value="1"/>
</dbReference>
<dbReference type="OrthoDB" id="98563at2"/>
<organism evidence="3 4">
    <name type="scientific">Phenylobacterium kunshanense</name>
    <dbReference type="NCBI Taxonomy" id="1445034"/>
    <lineage>
        <taxon>Bacteria</taxon>
        <taxon>Pseudomonadati</taxon>
        <taxon>Pseudomonadota</taxon>
        <taxon>Alphaproteobacteria</taxon>
        <taxon>Caulobacterales</taxon>
        <taxon>Caulobacteraceae</taxon>
        <taxon>Phenylobacterium</taxon>
    </lineage>
</organism>
<feature type="domain" description="AAA+ ATPase" evidence="2">
    <location>
        <begin position="487"/>
        <end position="706"/>
    </location>
</feature>
<dbReference type="InterPro" id="IPR027785">
    <property type="entry name" value="UvrD-like_helicase_C"/>
</dbReference>
<dbReference type="Pfam" id="PF08751">
    <property type="entry name" value="TrwC"/>
    <property type="match status" value="1"/>
</dbReference>
<reference evidence="3 4" key="1">
    <citation type="submission" date="2018-05" db="EMBL/GenBank/DDBJ databases">
        <authorList>
            <person name="Lanie J.A."/>
            <person name="Ng W.-L."/>
            <person name="Kazmierczak K.M."/>
            <person name="Andrzejewski T.M."/>
            <person name="Davidsen T.M."/>
            <person name="Wayne K.J."/>
            <person name="Tettelin H."/>
            <person name="Glass J.I."/>
            <person name="Rusch D."/>
            <person name="Podicherti R."/>
            <person name="Tsui H.-C.T."/>
            <person name="Winkler M.E."/>
        </authorList>
    </citation>
    <scope>NUCLEOTIDE SEQUENCE [LARGE SCALE GENOMIC DNA]</scope>
    <source>
        <strain evidence="3 4">BUT-10</strain>
    </source>
</reference>
<gene>
    <name evidence="3" type="ORF">DJ019_11875</name>
</gene>
<dbReference type="SUPFAM" id="SSF52540">
    <property type="entry name" value="P-loop containing nucleoside triphosphate hydrolases"/>
    <property type="match status" value="2"/>
</dbReference>
<protein>
    <submittedName>
        <fullName evidence="3">Relaxase</fullName>
    </submittedName>
</protein>
<dbReference type="InterPro" id="IPR014059">
    <property type="entry name" value="TraI/TrwC_relax"/>
</dbReference>
<name>A0A328BI58_9CAUL</name>
<comment type="caution">
    <text evidence="3">The sequence shown here is derived from an EMBL/GenBank/DDBJ whole genome shotgun (WGS) entry which is preliminary data.</text>
</comment>
<dbReference type="InterPro" id="IPR027417">
    <property type="entry name" value="P-loop_NTPase"/>
</dbReference>
<dbReference type="CDD" id="cd17933">
    <property type="entry name" value="DEXSc_RecD-like"/>
    <property type="match status" value="1"/>
</dbReference>
<evidence type="ECO:0000256" key="1">
    <source>
        <dbReference type="SAM" id="MobiDB-lite"/>
    </source>
</evidence>
<dbReference type="InterPro" id="IPR003593">
    <property type="entry name" value="AAA+_ATPase"/>
</dbReference>
<dbReference type="AlphaFoldDB" id="A0A328BI58"/>
<feature type="region of interest" description="Disordered" evidence="1">
    <location>
        <begin position="248"/>
        <end position="272"/>
    </location>
</feature>
<dbReference type="Proteomes" id="UP000249524">
    <property type="component" value="Unassembled WGS sequence"/>
</dbReference>
<accession>A0A328BI58</accession>
<dbReference type="RefSeq" id="WP_111276242.1">
    <property type="nucleotide sequence ID" value="NZ_QFYS01000004.1"/>
</dbReference>
<dbReference type="Gene3D" id="3.40.50.300">
    <property type="entry name" value="P-loop containing nucleotide triphosphate hydrolases"/>
    <property type="match status" value="2"/>
</dbReference>
<dbReference type="Pfam" id="PF13604">
    <property type="entry name" value="AAA_30"/>
    <property type="match status" value="1"/>
</dbReference>
<dbReference type="GO" id="GO:0005524">
    <property type="term" value="F:ATP binding"/>
    <property type="evidence" value="ECO:0007669"/>
    <property type="project" value="InterPro"/>
</dbReference>
<feature type="compositionally biased region" description="Basic and acidic residues" evidence="1">
    <location>
        <begin position="916"/>
        <end position="934"/>
    </location>
</feature>
<dbReference type="InterPro" id="IPR014862">
    <property type="entry name" value="TrwC"/>
</dbReference>
<evidence type="ECO:0000313" key="3">
    <source>
        <dbReference type="EMBL" id="RAK65646.1"/>
    </source>
</evidence>
<dbReference type="SMART" id="SM00382">
    <property type="entry name" value="AAA"/>
    <property type="match status" value="1"/>
</dbReference>
<dbReference type="Pfam" id="PF13538">
    <property type="entry name" value="UvrD_C_2"/>
    <property type="match status" value="1"/>
</dbReference>
<dbReference type="CDD" id="cd18809">
    <property type="entry name" value="SF1_C_RecD"/>
    <property type="match status" value="1"/>
</dbReference>
<keyword evidence="4" id="KW-1185">Reference proteome</keyword>
<dbReference type="NCBIfam" id="NF041492">
    <property type="entry name" value="MobF"/>
    <property type="match status" value="1"/>
</dbReference>
<proteinExistence type="predicted"/>
<evidence type="ECO:0000313" key="4">
    <source>
        <dbReference type="Proteomes" id="UP000249524"/>
    </source>
</evidence>
<feature type="region of interest" description="Disordered" evidence="1">
    <location>
        <begin position="916"/>
        <end position="944"/>
    </location>
</feature>
<dbReference type="EMBL" id="QFYS01000004">
    <property type="protein sequence ID" value="RAK65646.1"/>
    <property type="molecule type" value="Genomic_DNA"/>
</dbReference>
<sequence>MLTHKVLTRQDVGDVASYYGDGADDYYAKEGEAQVWQGTGAELLGLVGEVDADRFRQLLAGQVEPGGPASRRSTRDDAKTRIGIDLTFSAPKSVSLLALIGGDAAVVAAHDRAVTLTLEDVERRAEARQKIDGVSRIEKTGNLIIAKFRHETTRAYDPALHTHAVAMNLTRRADGEWRALHNDEIIRATAYMGAEYRAHLARELETLGHELRYGPQGTFELARFSREQIEAFSVRSREIEAELALKGRTRGSASRAERQAATMKTRGRKEPHLDRAQLHAQWVERAREAQLDLQAAPRPRGLFKMLQKFWSPAKVAEHVKARLAVESAMRHIGEREAAVSHERLIAKALEYGMDGVRSGAIFTAIREAVAEGEIVAEAPRFFAAGERGEAARTVDDLVRDLMTEGQREPVALALVQDAIVTGRLIEAPRRYATPEAIAREEKVLRIEREGRGALIPLAKDESALERLLRTKLNAGQLDAVRVMLTTPNRVVGIEGLAGTGKSFMLKAAAAEVEQAGHKVQMLAPYGGQVKALREFGLEARTVASFLNSQRNSLDSKSVLVIDEAGVMPARQMAKVLEAAEAAGSRVVLIGDRAQTKAIEAGRPFDQLIRAGMPTAGMKEIQRQSNSLLREAVGLAAEGAAKAALEKLGDVIEIRDAGARRRTIAKDYARLSPEARKETLILSGTNEGRREIKTRVREALGLAGQGKVLECLVRRDTTQEERLFARNYHVGDRVQPEQDHRALGLKRGELYTVEDTIADKLTLRSPTGRQLRIDPAELRNVSVYETVRQELARGDVVRITRNDAAKDLANGDRFTVTYVGSQNVFLESGKREVSLPRDRPMHIDCAYATTVHSSQGLTVDRVLIEAETNRKTTSGDTFYVAISRARLEAHVYTDDAQGLPRAIDREFQKSAALDLQRQIDRPSKAGGDWQRERVSKPAGDWEMER</sequence>
<evidence type="ECO:0000259" key="2">
    <source>
        <dbReference type="SMART" id="SM00382"/>
    </source>
</evidence>